<name>A0A918GCJ7_9ACTN</name>
<reference evidence="1" key="2">
    <citation type="submission" date="2020-09" db="EMBL/GenBank/DDBJ databases">
        <authorList>
            <person name="Sun Q."/>
            <person name="Ohkuma M."/>
        </authorList>
    </citation>
    <scope>NUCLEOTIDE SEQUENCE</scope>
    <source>
        <strain evidence="1">JCM 4386</strain>
    </source>
</reference>
<dbReference type="AlphaFoldDB" id="A0A918GCJ7"/>
<accession>A0A918GCJ7</accession>
<protein>
    <submittedName>
        <fullName evidence="1">Uncharacterized protein</fullName>
    </submittedName>
</protein>
<keyword evidence="2" id="KW-1185">Reference proteome</keyword>
<evidence type="ECO:0000313" key="2">
    <source>
        <dbReference type="Proteomes" id="UP000606194"/>
    </source>
</evidence>
<reference evidence="1" key="1">
    <citation type="journal article" date="2014" name="Int. J. Syst. Evol. Microbiol.">
        <title>Complete genome sequence of Corynebacterium casei LMG S-19264T (=DSM 44701T), isolated from a smear-ripened cheese.</title>
        <authorList>
            <consortium name="US DOE Joint Genome Institute (JGI-PGF)"/>
            <person name="Walter F."/>
            <person name="Albersmeier A."/>
            <person name="Kalinowski J."/>
            <person name="Ruckert C."/>
        </authorList>
    </citation>
    <scope>NUCLEOTIDE SEQUENCE</scope>
    <source>
        <strain evidence="1">JCM 4386</strain>
    </source>
</reference>
<proteinExistence type="predicted"/>
<gene>
    <name evidence="1" type="ORF">GCM10010269_79610</name>
</gene>
<dbReference type="Proteomes" id="UP000606194">
    <property type="component" value="Unassembled WGS sequence"/>
</dbReference>
<dbReference type="EMBL" id="BMTL01000057">
    <property type="protein sequence ID" value="GGS28945.1"/>
    <property type="molecule type" value="Genomic_DNA"/>
</dbReference>
<dbReference type="RefSeq" id="WP_190154179.1">
    <property type="nucleotide sequence ID" value="NZ_BMTL01000057.1"/>
</dbReference>
<organism evidence="1 2">
    <name type="scientific">Streptomyces humidus</name>
    <dbReference type="NCBI Taxonomy" id="52259"/>
    <lineage>
        <taxon>Bacteria</taxon>
        <taxon>Bacillati</taxon>
        <taxon>Actinomycetota</taxon>
        <taxon>Actinomycetes</taxon>
        <taxon>Kitasatosporales</taxon>
        <taxon>Streptomycetaceae</taxon>
        <taxon>Streptomyces</taxon>
    </lineage>
</organism>
<evidence type="ECO:0000313" key="1">
    <source>
        <dbReference type="EMBL" id="GGS28945.1"/>
    </source>
</evidence>
<comment type="caution">
    <text evidence="1">The sequence shown here is derived from an EMBL/GenBank/DDBJ whole genome shotgun (WGS) entry which is preliminary data.</text>
</comment>
<sequence length="149" mass="16161">MTDFKEWMAQFAAVPGPSEERLAQLHGADGIDGLTEGEAQAWLLRVMVDYQREPIGWQARVMVGRAGPECTGPVVVPAGSRFPQAVTAVMDQAQDLANITRRPVRVIHGVDGKPDRFLPTLAKFAPDMTGFTSPVWAAIPEPVEDPVPS</sequence>